<evidence type="ECO:0000313" key="2">
    <source>
        <dbReference type="EMBL" id="KZP25052.1"/>
    </source>
</evidence>
<organism evidence="2">
    <name type="scientific">Athelia psychrophila</name>
    <dbReference type="NCBI Taxonomy" id="1759441"/>
    <lineage>
        <taxon>Eukaryota</taxon>
        <taxon>Fungi</taxon>
        <taxon>Dikarya</taxon>
        <taxon>Basidiomycota</taxon>
        <taxon>Agaricomycotina</taxon>
        <taxon>Agaricomycetes</taxon>
        <taxon>Agaricomycetidae</taxon>
        <taxon>Atheliales</taxon>
        <taxon>Atheliaceae</taxon>
        <taxon>Athelia</taxon>
    </lineage>
</organism>
<gene>
    <name evidence="2" type="ORF">FIBSPDRAFT_403060</name>
</gene>
<keyword evidence="1" id="KW-0472">Membrane</keyword>
<feature type="transmembrane region" description="Helical" evidence="1">
    <location>
        <begin position="316"/>
        <end position="339"/>
    </location>
</feature>
<accession>A0A166NIW2</accession>
<feature type="transmembrane region" description="Helical" evidence="1">
    <location>
        <begin position="107"/>
        <end position="127"/>
    </location>
</feature>
<evidence type="ECO:0000256" key="1">
    <source>
        <dbReference type="SAM" id="Phobius"/>
    </source>
</evidence>
<dbReference type="AlphaFoldDB" id="A0A166NIW2"/>
<dbReference type="EMBL" id="KV417523">
    <property type="protein sequence ID" value="KZP25052.1"/>
    <property type="molecule type" value="Genomic_DNA"/>
</dbReference>
<dbReference type="OrthoDB" id="3227921at2759"/>
<name>A0A166NIW2_9AGAM</name>
<feature type="transmembrane region" description="Helical" evidence="1">
    <location>
        <begin position="351"/>
        <end position="370"/>
    </location>
</feature>
<keyword evidence="1" id="KW-1133">Transmembrane helix</keyword>
<protein>
    <submittedName>
        <fullName evidence="2">Uncharacterized protein</fullName>
    </submittedName>
</protein>
<keyword evidence="1" id="KW-0812">Transmembrane</keyword>
<reference evidence="2" key="1">
    <citation type="journal article" date="2016" name="Mol. Biol. Evol.">
        <title>Comparative Genomics of Early-Diverging Mushroom-Forming Fungi Provides Insights into the Origins of Lignocellulose Decay Capabilities.</title>
        <authorList>
            <person name="Nagy L.G."/>
            <person name="Riley R."/>
            <person name="Tritt A."/>
            <person name="Adam C."/>
            <person name="Daum C."/>
            <person name="Floudas D."/>
            <person name="Sun H."/>
            <person name="Yadav J.S."/>
            <person name="Pangilinan J."/>
            <person name="Larsson K.H."/>
            <person name="Matsuura K."/>
            <person name="Barry K."/>
            <person name="Labutti K."/>
            <person name="Kuo R."/>
            <person name="Ohm R.A."/>
            <person name="Bhattacharya S.S."/>
            <person name="Shirouzu T."/>
            <person name="Yoshinaga Y."/>
            <person name="Martin F.M."/>
            <person name="Grigoriev I.V."/>
            <person name="Hibbett D.S."/>
        </authorList>
    </citation>
    <scope>NUCLEOTIDE SEQUENCE [LARGE SCALE GENOMIC DNA]</scope>
    <source>
        <strain evidence="2">CBS 109695</strain>
    </source>
</reference>
<feature type="transmembrane region" description="Helical" evidence="1">
    <location>
        <begin position="21"/>
        <end position="44"/>
    </location>
</feature>
<proteinExistence type="predicted"/>
<sequence length="473" mass="52177">MGIREGRYFTYLADLGFPLEITATVIIIGLSTSYVLYIIIAAVIDKVRGDTFLPRYPEESPLSSSGTGRTVFLGGRRSLTERTTINDHCASFIFQRSIFRKHAFEPTAWAICRGIIAVYCCVGLLVFTTYEGYSGGEIYANRGIAVQESIFASTQVESLAAYLSVAMLSPSQSIPSDLRVVRSGYPNLVQNATDSGSQFWTDNVLANYDTKGYPFIDNNDFTVSWSGNVTLDIWATSSEINGSTNSIPATYSPGFTLFPFKEYVITLTIISYEMNGFSWRFLEPQIHSVVDSGSNTTTASFSCSYKSQRQITHRGLSSLSSFVLFVQAISEIGGVYAFLDGVFALIFGRTMLAIVFGTRVISPFGLLGILTRDRFRRLINEQYPRLQEDIERGGMAAYVSEVAIDPGLILASSFVHRRSRVATSSPGPRTDGYADADVIHLRSVELSNTGDHTGHPLPYVVEAFEPSKKVDYE</sequence>